<keyword evidence="4" id="KW-1185">Reference proteome</keyword>
<dbReference type="InterPro" id="IPR029034">
    <property type="entry name" value="Cystine-knot_cytokine"/>
</dbReference>
<gene>
    <name evidence="3" type="ORF">OCTVUL_1B024059</name>
</gene>
<feature type="region of interest" description="Disordered" evidence="1">
    <location>
        <begin position="250"/>
        <end position="287"/>
    </location>
</feature>
<dbReference type="Proteomes" id="UP001162480">
    <property type="component" value="Chromosome 30"/>
</dbReference>
<organism evidence="3 4">
    <name type="scientific">Octopus vulgaris</name>
    <name type="common">Common octopus</name>
    <dbReference type="NCBI Taxonomy" id="6645"/>
    <lineage>
        <taxon>Eukaryota</taxon>
        <taxon>Metazoa</taxon>
        <taxon>Spiralia</taxon>
        <taxon>Lophotrochozoa</taxon>
        <taxon>Mollusca</taxon>
        <taxon>Cephalopoda</taxon>
        <taxon>Coleoidea</taxon>
        <taxon>Octopodiformes</taxon>
        <taxon>Octopoda</taxon>
        <taxon>Incirrata</taxon>
        <taxon>Octopodidae</taxon>
        <taxon>Octopus</taxon>
    </lineage>
</organism>
<feature type="chain" id="PRO_5041229400" evidence="2">
    <location>
        <begin position="20"/>
        <end position="287"/>
    </location>
</feature>
<keyword evidence="2" id="KW-0732">Signal</keyword>
<dbReference type="SUPFAM" id="SSF57501">
    <property type="entry name" value="Cystine-knot cytokines"/>
    <property type="match status" value="2"/>
</dbReference>
<evidence type="ECO:0000313" key="4">
    <source>
        <dbReference type="Proteomes" id="UP001162480"/>
    </source>
</evidence>
<reference evidence="3" key="1">
    <citation type="submission" date="2023-08" db="EMBL/GenBank/DDBJ databases">
        <authorList>
            <person name="Alioto T."/>
            <person name="Alioto T."/>
            <person name="Gomez Garrido J."/>
        </authorList>
    </citation>
    <scope>NUCLEOTIDE SEQUENCE</scope>
</reference>
<dbReference type="EMBL" id="OX597843">
    <property type="protein sequence ID" value="CAI9744325.1"/>
    <property type="molecule type" value="Genomic_DNA"/>
</dbReference>
<evidence type="ECO:0000313" key="3">
    <source>
        <dbReference type="EMBL" id="CAI9744325.1"/>
    </source>
</evidence>
<feature type="compositionally biased region" description="Gly residues" evidence="1">
    <location>
        <begin position="250"/>
        <end position="279"/>
    </location>
</feature>
<feature type="signal peptide" evidence="2">
    <location>
        <begin position="1"/>
        <end position="19"/>
    </location>
</feature>
<sequence>MFLWIAVIACCCNVRRVESVTIVGHLFIASFKAPRARSAVFVTNDSLVDASESKPVSNTTCKSTVKRSYDPSRYPKVIYDVQCDFNHSSQTQCDQATKNIHMLFKKNCEKNICSYDVEVNSVQTACVKKRSPDEIEKDGKIVKFSRDVLLFFNKKAKDDGLEPTGDDEANRFAECQWDWVRHVDDNRFPRVFERAVCKDNERCKPVFKEIVMFVKRPEHGCIGEYCNYEPHIYNEPKRYGTGAGGIWNEGGGEASSDGGGGGGGGSRGGHCNGGVGGSGSKDCGNNK</sequence>
<dbReference type="AlphaFoldDB" id="A0AA36C0Y7"/>
<protein>
    <submittedName>
        <fullName evidence="3">Uncharacterized protein</fullName>
    </submittedName>
</protein>
<evidence type="ECO:0000256" key="2">
    <source>
        <dbReference type="SAM" id="SignalP"/>
    </source>
</evidence>
<evidence type="ECO:0000256" key="1">
    <source>
        <dbReference type="SAM" id="MobiDB-lite"/>
    </source>
</evidence>
<accession>A0AA36C0Y7</accession>
<name>A0AA36C0Y7_OCTVU</name>
<proteinExistence type="predicted"/>